<accession>A0A1E2V7B6</accession>
<dbReference type="GO" id="GO:0008616">
    <property type="term" value="P:tRNA queuosine(34) biosynthetic process"/>
    <property type="evidence" value="ECO:0007669"/>
    <property type="project" value="UniProtKB-UniRule"/>
</dbReference>
<dbReference type="PANTHER" id="PTHR42836">
    <property type="entry name" value="7-CARBOXY-7-DEAZAGUANINE SYNTHASE"/>
    <property type="match status" value="1"/>
</dbReference>
<keyword evidence="8 9" id="KW-0456">Lyase</keyword>
<evidence type="ECO:0000256" key="9">
    <source>
        <dbReference type="HAMAP-Rule" id="MF_00917"/>
    </source>
</evidence>
<evidence type="ECO:0000256" key="6">
    <source>
        <dbReference type="ARBA" id="ARBA00023004"/>
    </source>
</evidence>
<sequence length="216" mass="23994">MYHIKEAFYSLQGEGQRAGRPAIFCRFTGCNLWSGREQDRATSPCTLCDTDFIGTDGQHGGRFGEAQDLADHLLALWPDSAEGIAAKPYVVFTGGEPLLQLDVPLIEAMQTRRFEVAVETNGTLPCPPQVDWICVSPKGHSPIVQRHGHELKLVYPQPGVNPADFITLDFEHFILQPLDGEPQGLTENYTQAALNYCLAHPRWTLGLQTHKLLNID</sequence>
<keyword evidence="5 9" id="KW-0460">Magnesium</keyword>
<feature type="binding site" evidence="9">
    <location>
        <begin position="136"/>
        <end position="138"/>
    </location>
    <ligand>
        <name>S-adenosyl-L-methionine</name>
        <dbReference type="ChEBI" id="CHEBI:59789"/>
    </ligand>
</feature>
<dbReference type="GO" id="GO:0000287">
    <property type="term" value="F:magnesium ion binding"/>
    <property type="evidence" value="ECO:0007669"/>
    <property type="project" value="UniProtKB-UniRule"/>
</dbReference>
<dbReference type="SFLD" id="SFLDS00029">
    <property type="entry name" value="Radical_SAM"/>
    <property type="match status" value="1"/>
</dbReference>
<dbReference type="InterPro" id="IPR024924">
    <property type="entry name" value="7-CO-7-deazaguanine_synth-like"/>
</dbReference>
<evidence type="ECO:0000313" key="10">
    <source>
        <dbReference type="EMBL" id="ODC02908.1"/>
    </source>
</evidence>
<dbReference type="InterPro" id="IPR058240">
    <property type="entry name" value="rSAM_sf"/>
</dbReference>
<keyword evidence="2 9" id="KW-0949">S-adenosyl-L-methionine</keyword>
<dbReference type="SUPFAM" id="SSF102114">
    <property type="entry name" value="Radical SAM enzymes"/>
    <property type="match status" value="1"/>
</dbReference>
<keyword evidence="11" id="KW-1185">Reference proteome</keyword>
<name>A0A1E2V7B6_9GAMM</name>
<dbReference type="GO" id="GO:1904047">
    <property type="term" value="F:S-adenosyl-L-methionine binding"/>
    <property type="evidence" value="ECO:0007669"/>
    <property type="project" value="UniProtKB-UniRule"/>
</dbReference>
<feature type="binding site" evidence="9">
    <location>
        <begin position="176"/>
        <end position="179"/>
    </location>
    <ligand>
        <name>S-adenosyl-L-methionine</name>
        <dbReference type="ChEBI" id="CHEBI:59789"/>
    </ligand>
</feature>
<dbReference type="InterPro" id="IPR007197">
    <property type="entry name" value="rSAM"/>
</dbReference>
<dbReference type="EMBL" id="MDTQ01000001">
    <property type="protein sequence ID" value="ODC02908.1"/>
    <property type="molecule type" value="Genomic_DNA"/>
</dbReference>
<comment type="subunit">
    <text evidence="9">Homodimer.</text>
</comment>
<comment type="catalytic activity">
    <reaction evidence="9">
        <text>6-carboxy-5,6,7,8-tetrahydropterin + H(+) = 7-carboxy-7-carbaguanine + NH4(+)</text>
        <dbReference type="Rhea" id="RHEA:27974"/>
        <dbReference type="ChEBI" id="CHEBI:15378"/>
        <dbReference type="ChEBI" id="CHEBI:28938"/>
        <dbReference type="ChEBI" id="CHEBI:61032"/>
        <dbReference type="ChEBI" id="CHEBI:61036"/>
        <dbReference type="EC" id="4.3.99.3"/>
    </reaction>
</comment>
<feature type="binding site" evidence="9">
    <location>
        <position position="26"/>
    </location>
    <ligand>
        <name>substrate</name>
    </ligand>
</feature>
<organism evidence="10 11">
    <name type="scientific">Terasakiispira papahanaumokuakeensis</name>
    <dbReference type="NCBI Taxonomy" id="197479"/>
    <lineage>
        <taxon>Bacteria</taxon>
        <taxon>Pseudomonadati</taxon>
        <taxon>Pseudomonadota</taxon>
        <taxon>Gammaproteobacteria</taxon>
        <taxon>Oceanospirillales</taxon>
        <taxon>Terasakiispira</taxon>
    </lineage>
</organism>
<dbReference type="InterPro" id="IPR030977">
    <property type="entry name" value="QueE_Cx14CxxC"/>
</dbReference>
<evidence type="ECO:0000256" key="1">
    <source>
        <dbReference type="ARBA" id="ARBA00022485"/>
    </source>
</evidence>
<dbReference type="OrthoDB" id="9792276at2"/>
<comment type="cofactor">
    <cofactor evidence="9">
        <name>Mg(2+)</name>
        <dbReference type="ChEBI" id="CHEBI:18420"/>
    </cofactor>
</comment>
<dbReference type="RefSeq" id="WP_068997303.1">
    <property type="nucleotide sequence ID" value="NZ_MDTQ01000001.1"/>
</dbReference>
<dbReference type="SFLD" id="SFLDF00376">
    <property type="entry name" value="7-carboxy-7-deazaguanine_synth"/>
    <property type="match status" value="1"/>
</dbReference>
<evidence type="ECO:0000256" key="8">
    <source>
        <dbReference type="ARBA" id="ARBA00023239"/>
    </source>
</evidence>
<evidence type="ECO:0000256" key="7">
    <source>
        <dbReference type="ARBA" id="ARBA00023014"/>
    </source>
</evidence>
<dbReference type="EC" id="4.3.99.3" evidence="9"/>
<evidence type="ECO:0000256" key="4">
    <source>
        <dbReference type="ARBA" id="ARBA00022785"/>
    </source>
</evidence>
<dbReference type="HAMAP" id="MF_00917">
    <property type="entry name" value="QueE"/>
    <property type="match status" value="1"/>
</dbReference>
<dbReference type="NCBIfam" id="TIGR04508">
    <property type="entry name" value="queE_Cx14CxxC"/>
    <property type="match status" value="1"/>
</dbReference>
<evidence type="ECO:0000256" key="2">
    <source>
        <dbReference type="ARBA" id="ARBA00022691"/>
    </source>
</evidence>
<evidence type="ECO:0000313" key="11">
    <source>
        <dbReference type="Proteomes" id="UP000094291"/>
    </source>
</evidence>
<keyword evidence="7 9" id="KW-0411">Iron-sulfur</keyword>
<comment type="similarity">
    <text evidence="9">Belongs to the radical SAM superfamily. 7-carboxy-7-deazaguanine synthase family.</text>
</comment>
<comment type="cofactor">
    <cofactor evidence="9">
        <name>S-adenosyl-L-methionine</name>
        <dbReference type="ChEBI" id="CHEBI:59789"/>
    </cofactor>
    <text evidence="9">Binds 1 S-adenosyl-L-methionine per subunit.</text>
</comment>
<comment type="cofactor">
    <cofactor evidence="9">
        <name>[4Fe-4S] cluster</name>
        <dbReference type="ChEBI" id="CHEBI:49883"/>
    </cofactor>
    <text evidence="9">Binds 1 [4Fe-4S] cluster. The cluster is coordinated with 3 cysteines and an exchangeable S-adenosyl-L-methionine.</text>
</comment>
<keyword evidence="3 9" id="KW-0479">Metal-binding</keyword>
<comment type="caution">
    <text evidence="10">The sequence shown here is derived from an EMBL/GenBank/DDBJ whole genome shotgun (WGS) entry which is preliminary data.</text>
</comment>
<gene>
    <name evidence="9" type="primary">queE</name>
    <name evidence="10" type="ORF">BFW38_04415</name>
</gene>
<keyword evidence="1 9" id="KW-0004">4Fe-4S</keyword>
<comment type="caution">
    <text evidence="9">Lacks conserved residue(s) required for the propagation of feature annotation.</text>
</comment>
<dbReference type="GO" id="GO:0016840">
    <property type="term" value="F:carbon-nitrogen lyase activity"/>
    <property type="evidence" value="ECO:0007669"/>
    <property type="project" value="UniProtKB-UniRule"/>
</dbReference>
<feature type="binding site" evidence="9">
    <location>
        <position position="48"/>
    </location>
    <ligand>
        <name>[4Fe-4S] cluster</name>
        <dbReference type="ChEBI" id="CHEBI:49883"/>
        <note>4Fe-4S-S-AdoMet</note>
    </ligand>
</feature>
<proteinExistence type="inferred from homology"/>
<reference evidence="10 11" key="1">
    <citation type="submission" date="2016-08" db="EMBL/GenBank/DDBJ databases">
        <authorList>
            <person name="Seilhamer J.J."/>
        </authorList>
    </citation>
    <scope>NUCLEOTIDE SEQUENCE [LARGE SCALE GENOMIC DNA]</scope>
    <source>
        <strain evidence="10 11">PH27A</strain>
    </source>
</reference>
<comment type="pathway">
    <text evidence="9">Purine metabolism; 7-cyano-7-deazaguanine biosynthesis.</text>
</comment>
<dbReference type="Proteomes" id="UP000094291">
    <property type="component" value="Unassembled WGS sequence"/>
</dbReference>
<dbReference type="InterPro" id="IPR013785">
    <property type="entry name" value="Aldolase_TIM"/>
</dbReference>
<dbReference type="AlphaFoldDB" id="A0A1E2V7B6"/>
<dbReference type="GO" id="GO:0051539">
    <property type="term" value="F:4 iron, 4 sulfur cluster binding"/>
    <property type="evidence" value="ECO:0007669"/>
    <property type="project" value="UniProtKB-UniRule"/>
</dbReference>
<keyword evidence="6 9" id="KW-0408">Iron</keyword>
<comment type="function">
    <text evidence="9">Catalyzes the complex heterocyclic radical-mediated conversion of 6-carboxy-5,6,7,8-tetrahydropterin (CPH4) to 7-carboxy-7-deazaguanine (CDG), a step common to the biosynthetic pathways of all 7-deazapurine-containing compounds.</text>
</comment>
<keyword evidence="4 9" id="KW-0671">Queuosine biosynthesis</keyword>
<dbReference type="STRING" id="197479.BFW38_04415"/>
<feature type="binding site" evidence="9">
    <location>
        <position position="50"/>
    </location>
    <ligand>
        <name>Mg(2+)</name>
        <dbReference type="ChEBI" id="CHEBI:18420"/>
    </ligand>
</feature>
<feature type="binding site" evidence="9">
    <location>
        <position position="30"/>
    </location>
    <ligand>
        <name>[4Fe-4S] cluster</name>
        <dbReference type="ChEBI" id="CHEBI:49883"/>
        <note>4Fe-4S-S-AdoMet</note>
    </ligand>
</feature>
<feature type="binding site" evidence="9">
    <location>
        <position position="45"/>
    </location>
    <ligand>
        <name>[4Fe-4S] cluster</name>
        <dbReference type="ChEBI" id="CHEBI:49883"/>
        <note>4Fe-4S-S-AdoMet</note>
    </ligand>
</feature>
<evidence type="ECO:0000256" key="3">
    <source>
        <dbReference type="ARBA" id="ARBA00022723"/>
    </source>
</evidence>
<dbReference type="UniPathway" id="UPA00391"/>
<feature type="binding site" evidence="9">
    <location>
        <position position="93"/>
    </location>
    <ligand>
        <name>substrate</name>
    </ligand>
</feature>
<dbReference type="Gene3D" id="3.20.20.70">
    <property type="entry name" value="Aldolase class I"/>
    <property type="match status" value="1"/>
</dbReference>
<evidence type="ECO:0000256" key="5">
    <source>
        <dbReference type="ARBA" id="ARBA00022842"/>
    </source>
</evidence>
<feature type="binding site" evidence="9">
    <location>
        <begin position="11"/>
        <end position="13"/>
    </location>
    <ligand>
        <name>substrate</name>
    </ligand>
</feature>
<protein>
    <recommendedName>
        <fullName evidence="9">7-carboxy-7-deazaguanine synthase</fullName>
        <shortName evidence="9">CDG synthase</shortName>
        <ecNumber evidence="9">4.3.99.3</ecNumber>
    </recommendedName>
    <alternativeName>
        <fullName evidence="9">Queuosine biosynthesis protein QueE</fullName>
    </alternativeName>
</protein>
<feature type="binding site" evidence="9">
    <location>
        <position position="95"/>
    </location>
    <ligand>
        <name>S-adenosyl-L-methionine</name>
        <dbReference type="ChEBI" id="CHEBI:59789"/>
    </ligand>
</feature>
<dbReference type="PANTHER" id="PTHR42836:SF1">
    <property type="entry name" value="7-CARBOXY-7-DEAZAGUANINE SYNTHASE"/>
    <property type="match status" value="1"/>
</dbReference>